<reference evidence="5" key="1">
    <citation type="journal article" date="2015" name="Nature">
        <title>Complex archaea that bridge the gap between prokaryotes and eukaryotes.</title>
        <authorList>
            <person name="Spang A."/>
            <person name="Saw J.H."/>
            <person name="Jorgensen S.L."/>
            <person name="Zaremba-Niedzwiedzka K."/>
            <person name="Martijn J."/>
            <person name="Lind A.E."/>
            <person name="van Eijk R."/>
            <person name="Schleper C."/>
            <person name="Guy L."/>
            <person name="Ettema T.J."/>
        </authorList>
    </citation>
    <scope>NUCLEOTIDE SEQUENCE</scope>
</reference>
<organism evidence="5">
    <name type="scientific">marine sediment metagenome</name>
    <dbReference type="NCBI Taxonomy" id="412755"/>
    <lineage>
        <taxon>unclassified sequences</taxon>
        <taxon>metagenomes</taxon>
        <taxon>ecological metagenomes</taxon>
    </lineage>
</organism>
<dbReference type="EMBL" id="LAZR01043893">
    <property type="protein sequence ID" value="KKL06002.1"/>
    <property type="molecule type" value="Genomic_DNA"/>
</dbReference>
<dbReference type="SUPFAM" id="SSF52518">
    <property type="entry name" value="Thiamin diphosphate-binding fold (THDP-binding)"/>
    <property type="match status" value="1"/>
</dbReference>
<dbReference type="FunFam" id="3.40.50.920:FF:000001">
    <property type="entry name" value="Pyruvate dehydrogenase E1 beta subunit"/>
    <property type="match status" value="1"/>
</dbReference>
<dbReference type="InterPro" id="IPR029061">
    <property type="entry name" value="THDP-binding"/>
</dbReference>
<dbReference type="InterPro" id="IPR005475">
    <property type="entry name" value="Transketolase-like_Pyr-bd"/>
</dbReference>
<dbReference type="SMART" id="SM00861">
    <property type="entry name" value="Transket_pyr"/>
    <property type="match status" value="1"/>
</dbReference>
<protein>
    <recommendedName>
        <fullName evidence="4">Transketolase-like pyrimidine-binding domain-containing protein</fullName>
    </recommendedName>
</protein>
<dbReference type="CDD" id="cd07036">
    <property type="entry name" value="TPP_PYR_E1-PDHc-beta_like"/>
    <property type="match status" value="1"/>
</dbReference>
<accession>A0A0F9AWM0</accession>
<feature type="domain" description="Transketolase-like pyrimidine-binding" evidence="4">
    <location>
        <begin position="4"/>
        <end position="179"/>
    </location>
</feature>
<dbReference type="GO" id="GO:0016491">
    <property type="term" value="F:oxidoreductase activity"/>
    <property type="evidence" value="ECO:0007669"/>
    <property type="project" value="UniProtKB-KW"/>
</dbReference>
<dbReference type="FunFam" id="3.40.50.970:FF:000001">
    <property type="entry name" value="Pyruvate dehydrogenase E1 beta subunit"/>
    <property type="match status" value="1"/>
</dbReference>
<name>A0A0F9AWM0_9ZZZZ</name>
<dbReference type="Gene3D" id="3.40.50.920">
    <property type="match status" value="1"/>
</dbReference>
<dbReference type="PANTHER" id="PTHR43257:SF2">
    <property type="entry name" value="PYRUVATE DEHYDROGENASE E1 COMPONENT SUBUNIT BETA"/>
    <property type="match status" value="1"/>
</dbReference>
<feature type="non-terminal residue" evidence="5">
    <location>
        <position position="298"/>
    </location>
</feature>
<comment type="cofactor">
    <cofactor evidence="1">
        <name>thiamine diphosphate</name>
        <dbReference type="ChEBI" id="CHEBI:58937"/>
    </cofactor>
</comment>
<evidence type="ECO:0000313" key="5">
    <source>
        <dbReference type="EMBL" id="KKL06002.1"/>
    </source>
</evidence>
<gene>
    <name evidence="5" type="ORF">LCGC14_2600380</name>
</gene>
<evidence type="ECO:0000256" key="2">
    <source>
        <dbReference type="ARBA" id="ARBA00023002"/>
    </source>
</evidence>
<comment type="caution">
    <text evidence="5">The sequence shown here is derived from an EMBL/GenBank/DDBJ whole genome shotgun (WGS) entry which is preliminary data.</text>
</comment>
<keyword evidence="3" id="KW-0786">Thiamine pyrophosphate</keyword>
<dbReference type="AlphaFoldDB" id="A0A0F9AWM0"/>
<dbReference type="Pfam" id="PF02780">
    <property type="entry name" value="Transketolase_C"/>
    <property type="match status" value="1"/>
</dbReference>
<dbReference type="InterPro" id="IPR009014">
    <property type="entry name" value="Transketo_C/PFOR_II"/>
</dbReference>
<dbReference type="PANTHER" id="PTHR43257">
    <property type="entry name" value="PYRUVATE DEHYDROGENASE E1 COMPONENT BETA SUBUNIT"/>
    <property type="match status" value="1"/>
</dbReference>
<evidence type="ECO:0000259" key="4">
    <source>
        <dbReference type="SMART" id="SM00861"/>
    </source>
</evidence>
<dbReference type="Pfam" id="PF02779">
    <property type="entry name" value="Transket_pyr"/>
    <property type="match status" value="1"/>
</dbReference>
<dbReference type="NCBIfam" id="NF006667">
    <property type="entry name" value="PRK09212.1"/>
    <property type="match status" value="1"/>
</dbReference>
<dbReference type="SUPFAM" id="SSF52922">
    <property type="entry name" value="TK C-terminal domain-like"/>
    <property type="match status" value="1"/>
</dbReference>
<dbReference type="InterPro" id="IPR033248">
    <property type="entry name" value="Transketolase_C"/>
</dbReference>
<dbReference type="Gene3D" id="3.40.50.970">
    <property type="match status" value="1"/>
</dbReference>
<evidence type="ECO:0000256" key="1">
    <source>
        <dbReference type="ARBA" id="ARBA00001964"/>
    </source>
</evidence>
<keyword evidence="2" id="KW-0560">Oxidoreductase</keyword>
<proteinExistence type="predicted"/>
<sequence length="298" mass="32412">MSEMTFRDAINKTLDEAMEKDPSVFLFGEDIGPLGGPFQVTKGLWKKYGTRRVRNTPISETAILGTAIGTACTGLKPIAEIMFCDFLYMGMDQLINQMVKMKYMYGGKAVLPIVIRVSAGGGLSSAAQHAQSNEAMFMHVAGLKLVYPSTPYDARGLLLSAIEDPNPVLFFEHHCLYDETGEVPDKDYTVPLGVADIKREGTDMTIVAIGLMISRSLEAAQQLSKEGISVEVIDPRTLNPIDTETIIKSIKKTSRALIVHEAPKTSGAGAEIAAQIAELAFEYLDTSIIRVCGKDTPM</sequence>
<evidence type="ECO:0000256" key="3">
    <source>
        <dbReference type="ARBA" id="ARBA00023052"/>
    </source>
</evidence>